<dbReference type="Proteomes" id="UP000198287">
    <property type="component" value="Unassembled WGS sequence"/>
</dbReference>
<evidence type="ECO:0000256" key="5">
    <source>
        <dbReference type="ARBA" id="ARBA00022833"/>
    </source>
</evidence>
<accession>A0A226ECD4</accession>
<evidence type="ECO:0000256" key="6">
    <source>
        <dbReference type="ARBA" id="ARBA00023295"/>
    </source>
</evidence>
<evidence type="ECO:0000256" key="2">
    <source>
        <dbReference type="ARBA" id="ARBA00009792"/>
    </source>
</evidence>
<dbReference type="Gene3D" id="1.20.1270.50">
    <property type="entry name" value="Glycoside hydrolase family 38, central domain"/>
    <property type="match status" value="1"/>
</dbReference>
<dbReference type="AlphaFoldDB" id="A0A226ECD4"/>
<keyword evidence="4" id="KW-0378">Hydrolase</keyword>
<dbReference type="OrthoDB" id="10261055at2759"/>
<evidence type="ECO:0000256" key="4">
    <source>
        <dbReference type="ARBA" id="ARBA00022801"/>
    </source>
</evidence>
<dbReference type="GO" id="GO:0046872">
    <property type="term" value="F:metal ion binding"/>
    <property type="evidence" value="ECO:0007669"/>
    <property type="project" value="UniProtKB-KW"/>
</dbReference>
<dbReference type="SUPFAM" id="SSF88688">
    <property type="entry name" value="Families 57/38 glycoside transferase middle domain"/>
    <property type="match status" value="1"/>
</dbReference>
<dbReference type="Gene3D" id="2.70.98.30">
    <property type="entry name" value="Golgi alpha-mannosidase II, domain 4"/>
    <property type="match status" value="1"/>
</dbReference>
<feature type="domain" description="Glycoside hydrolase family 38 central" evidence="7">
    <location>
        <begin position="402"/>
        <end position="486"/>
    </location>
</feature>
<dbReference type="InterPro" id="IPR037094">
    <property type="entry name" value="Glyco_hydro_38_cen_sf"/>
</dbReference>
<dbReference type="Gene3D" id="3.20.110.10">
    <property type="entry name" value="Glycoside hydrolase 38, N terminal domain"/>
    <property type="match status" value="2"/>
</dbReference>
<name>A0A226ECD4_FOLCA</name>
<protein>
    <submittedName>
        <fullName evidence="8">Alpha-mannosidase 2</fullName>
    </submittedName>
</protein>
<keyword evidence="6" id="KW-0326">Glycosidase</keyword>
<dbReference type="GO" id="GO:0030246">
    <property type="term" value="F:carbohydrate binding"/>
    <property type="evidence" value="ECO:0007669"/>
    <property type="project" value="InterPro"/>
</dbReference>
<dbReference type="InterPro" id="IPR011330">
    <property type="entry name" value="Glyco_hydro/deAcase_b/a-brl"/>
</dbReference>
<keyword evidence="5" id="KW-0862">Zinc</keyword>
<comment type="cofactor">
    <cofactor evidence="1">
        <name>Zn(2+)</name>
        <dbReference type="ChEBI" id="CHEBI:29105"/>
    </cofactor>
</comment>
<evidence type="ECO:0000313" key="9">
    <source>
        <dbReference type="Proteomes" id="UP000198287"/>
    </source>
</evidence>
<dbReference type="PANTHER" id="PTHR11607:SF70">
    <property type="entry name" value="ALPHA-MANNOSIDASE"/>
    <property type="match status" value="1"/>
</dbReference>
<dbReference type="PANTHER" id="PTHR11607">
    <property type="entry name" value="ALPHA-MANNOSIDASE"/>
    <property type="match status" value="1"/>
</dbReference>
<dbReference type="Pfam" id="PF09261">
    <property type="entry name" value="Alpha-mann_mid"/>
    <property type="match status" value="1"/>
</dbReference>
<dbReference type="SUPFAM" id="SSF88713">
    <property type="entry name" value="Glycoside hydrolase/deacetylase"/>
    <property type="match status" value="1"/>
</dbReference>
<organism evidence="8 9">
    <name type="scientific">Folsomia candida</name>
    <name type="common">Springtail</name>
    <dbReference type="NCBI Taxonomy" id="158441"/>
    <lineage>
        <taxon>Eukaryota</taxon>
        <taxon>Metazoa</taxon>
        <taxon>Ecdysozoa</taxon>
        <taxon>Arthropoda</taxon>
        <taxon>Hexapoda</taxon>
        <taxon>Collembola</taxon>
        <taxon>Entomobryomorpha</taxon>
        <taxon>Isotomoidea</taxon>
        <taxon>Isotomidae</taxon>
        <taxon>Proisotominae</taxon>
        <taxon>Folsomia</taxon>
    </lineage>
</organism>
<dbReference type="InterPro" id="IPR011013">
    <property type="entry name" value="Gal_mutarotase_sf_dom"/>
</dbReference>
<dbReference type="EMBL" id="LNIX01000005">
    <property type="protein sequence ID" value="OXA54697.1"/>
    <property type="molecule type" value="Genomic_DNA"/>
</dbReference>
<dbReference type="GO" id="GO:0006491">
    <property type="term" value="P:N-glycan processing"/>
    <property type="evidence" value="ECO:0007669"/>
    <property type="project" value="TreeGrafter"/>
</dbReference>
<dbReference type="SMART" id="SM00872">
    <property type="entry name" value="Alpha-mann_mid"/>
    <property type="match status" value="1"/>
</dbReference>
<keyword evidence="3" id="KW-0479">Metal-binding</keyword>
<dbReference type="GO" id="GO:0006013">
    <property type="term" value="P:mannose metabolic process"/>
    <property type="evidence" value="ECO:0007669"/>
    <property type="project" value="InterPro"/>
</dbReference>
<dbReference type="InterPro" id="IPR000602">
    <property type="entry name" value="Glyco_hydro_38_N"/>
</dbReference>
<proteinExistence type="inferred from homology"/>
<dbReference type="Gene3D" id="2.60.40.1180">
    <property type="entry name" value="Golgi alpha-mannosidase II"/>
    <property type="match status" value="1"/>
</dbReference>
<comment type="caution">
    <text evidence="8">The sequence shown here is derived from an EMBL/GenBank/DDBJ whole genome shotgun (WGS) entry which is preliminary data.</text>
</comment>
<comment type="similarity">
    <text evidence="2">Belongs to the glycosyl hydrolase 38 family.</text>
</comment>
<dbReference type="InterPro" id="IPR027291">
    <property type="entry name" value="Glyco_hydro_38_N_sf"/>
</dbReference>
<dbReference type="InterPro" id="IPR050843">
    <property type="entry name" value="Glycosyl_Hydrlase_38"/>
</dbReference>
<dbReference type="GO" id="GO:0000139">
    <property type="term" value="C:Golgi membrane"/>
    <property type="evidence" value="ECO:0007669"/>
    <property type="project" value="TreeGrafter"/>
</dbReference>
<dbReference type="OMA" id="WHNENKV"/>
<dbReference type="SUPFAM" id="SSF74650">
    <property type="entry name" value="Galactose mutarotase-like"/>
    <property type="match status" value="1"/>
</dbReference>
<sequence length="1046" mass="118961">MEDCEMQLRITRAMRSIAKRNRNCMSHPESDGVRPSHPIPIFYLNGFRPSKVMRDGGGRPMDDWIKKRRFWYADDFNFEQQFTSKWSSGKKPPRVQVFIVPHSHADPGWRKTFEEYSRNSTFYILTLVGKSHPAYRDGFVRLVKEGRFEITTGGWVMADEATGSLYSLTNQLIEGRQWLHGHVGIVPNVSWVIDAFGHGPTMPYLFKISGMDNTVIQRLHYSWKKYLAQNKFSDFTWVQRWDSGKQFAINVHNNPFDMYDSRTSCGPDTEICVKYYFRTIRGEYTDYCLNSKPITDENIASSATELVGQFQRSASISGSNVVLVPLGDDFVFDREEEWDQQYGNYTLLMNYINANPAIFNMEISFGTVSSYFNAIQDKNPKLPTFSGDFFPYSDVFTSGEPAHWTGFYGTRPYWKKLYKEAENYLRSAEILYAYGRNFQKNGQNHLMDAHYKSLVSARRSFGLFAHHDGTTGTSTARVMEDFGHKLLHSHIVSQKIQEDCLSHILSQGTTTSSLVVERDEQYSSFGVLPTKLTRRIDSNVFLSQKVLLFNSIAFRRIQLVTMQVTSRLVRVVDNYGRAIVSQINPVAEYNSRLNGISLHPSIYELNFLAKLEPLTVHIYEIKPSFWGDPFLSNLATVQCRGCILDLNGRFKMHPAFEFRSGYFSSDENIILENSEQVLELDWVTGYLKRVIDKVTGSSKLVTISFGGYASISQSSGAYLMKLDRTRTIEIGSSPTNPASLLSISGPVTSYLTSCSKLLSVTTRLLAHPGYGIHLENVVDLGTIPAEVFMRINTEIDSVSERTGRPEMFTDQNGYTFERRDYIPENGYEGNVFPVTSMAYIHDLRKRKDFQFLLTETLIERRTETDDHRGMNEAVTDNKKTASNYILLFEDLNFSAGNSENEFQNSLPTRDAIQLSLGLQYSSPSFGFGGELFFPWALRTFPLIYVPDDLHPVTLRTMGTPGDEGKGSNKALLVVQKLGYSCNHKYNIISQGISKKYEIGFNGAEISSVFRTDLAGIKRLKYKGINDSASLLGLKPFEISSYVVEFA</sequence>
<evidence type="ECO:0000256" key="1">
    <source>
        <dbReference type="ARBA" id="ARBA00001947"/>
    </source>
</evidence>
<reference evidence="8 9" key="1">
    <citation type="submission" date="2015-12" db="EMBL/GenBank/DDBJ databases">
        <title>The genome of Folsomia candida.</title>
        <authorList>
            <person name="Faddeeva A."/>
            <person name="Derks M.F."/>
            <person name="Anvar Y."/>
            <person name="Smit S."/>
            <person name="Van Straalen N."/>
            <person name="Roelofs D."/>
        </authorList>
    </citation>
    <scope>NUCLEOTIDE SEQUENCE [LARGE SCALE GENOMIC DNA]</scope>
    <source>
        <strain evidence="8 9">VU population</strain>
        <tissue evidence="8">Whole body</tissue>
    </source>
</reference>
<keyword evidence="9" id="KW-1185">Reference proteome</keyword>
<dbReference type="GO" id="GO:0004559">
    <property type="term" value="F:alpha-mannosidase activity"/>
    <property type="evidence" value="ECO:0007669"/>
    <property type="project" value="InterPro"/>
</dbReference>
<dbReference type="InterPro" id="IPR028995">
    <property type="entry name" value="Glyco_hydro_57/38_cen_sf"/>
</dbReference>
<evidence type="ECO:0000313" key="8">
    <source>
        <dbReference type="EMBL" id="OXA54697.1"/>
    </source>
</evidence>
<dbReference type="InterPro" id="IPR013780">
    <property type="entry name" value="Glyco_hydro_b"/>
</dbReference>
<dbReference type="Pfam" id="PF01074">
    <property type="entry name" value="Glyco_hydro_38N"/>
    <property type="match status" value="1"/>
</dbReference>
<dbReference type="InterPro" id="IPR015341">
    <property type="entry name" value="Glyco_hydro_38_cen"/>
</dbReference>
<evidence type="ECO:0000259" key="7">
    <source>
        <dbReference type="SMART" id="SM00872"/>
    </source>
</evidence>
<evidence type="ECO:0000256" key="3">
    <source>
        <dbReference type="ARBA" id="ARBA00022723"/>
    </source>
</evidence>
<gene>
    <name evidence="8" type="ORF">Fcan01_11009</name>
</gene>